<name>A0A8J5XG27_DIALT</name>
<dbReference type="GO" id="GO:0016799">
    <property type="term" value="F:hydrolase activity, hydrolyzing N-glycosyl compounds"/>
    <property type="evidence" value="ECO:0007669"/>
    <property type="project" value="InterPro"/>
</dbReference>
<dbReference type="Gene3D" id="3.90.245.10">
    <property type="entry name" value="Ribonucleoside hydrolase-like"/>
    <property type="match status" value="1"/>
</dbReference>
<dbReference type="SUPFAM" id="SSF53590">
    <property type="entry name" value="Nucleoside hydrolase"/>
    <property type="match status" value="1"/>
</dbReference>
<dbReference type="AlphaFoldDB" id="A0A8J5XG27"/>
<reference evidence="3" key="1">
    <citation type="submission" date="2021-05" db="EMBL/GenBank/DDBJ databases">
        <title>The genome of the haptophyte Pavlova lutheri (Diacronema luteri, Pavlovales) - a model for lipid biosynthesis in eukaryotic algae.</title>
        <authorList>
            <person name="Hulatt C.J."/>
            <person name="Posewitz M.C."/>
        </authorList>
    </citation>
    <scope>NUCLEOTIDE SEQUENCE</scope>
    <source>
        <strain evidence="3">NIVA-4/92</strain>
    </source>
</reference>
<evidence type="ECO:0008006" key="5">
    <source>
        <dbReference type="Google" id="ProtNLM"/>
    </source>
</evidence>
<accession>A0A8J5XG27</accession>
<feature type="transmembrane region" description="Helical" evidence="2">
    <location>
        <begin position="471"/>
        <end position="493"/>
    </location>
</feature>
<evidence type="ECO:0000313" key="3">
    <source>
        <dbReference type="EMBL" id="KAG8463889.1"/>
    </source>
</evidence>
<feature type="region of interest" description="Disordered" evidence="1">
    <location>
        <begin position="252"/>
        <end position="283"/>
    </location>
</feature>
<sequence>MRRSQRARALGFVLVTDPGPDPDDIKALLVAAVLHRHGRIVLRAVIANGGQQADLRAKLARCVLDHVGVLDVPVGIGSAGSEYSAQAHEYQLEGFEEVDLARSFAERKSCELLRYLASAQSLGLEGLWQKLCEGKLPPRCSKQWYFETFCGAAPFDESGVDDFDESVDIIQQLNGFVKPYDVLALMAALPLTSELFACRCELFIVRGTTHRLLLRAEHMIPGEHVHRLLRETYHEVVLNSMDVRQAAMAFGADGARPPQPGRDPSNSPNSTQRHPLQLLRGGRGLSAGGAALAEVRHARMAITRSARRSAPGAPGRRPSPPPSPVAAAHANASGDRRAGWHEAGSDVEDVLSLSARMLRLRAANSPGLFSFTDTTDTTSTDARVGGQSAACSADFDRTMEADIVNRLHKALDEAREQHVKVVSTTRAVASALALSALAALILDVAHALGVPPPVALVPFGAAATPSSAESLAWRHAACVLLLLLTMPLLILTVQPRQSHLLQSRLAVVSALLVALLALAASVARMTAERDIAAQLDAHLGGTGAARAVDGGGAGRAGRATVGADRASARCVASALLADAPSPLGSRLGTAVLALTWTAHCGRVHALDAALLSLSSARLLWRCARHWHHGPRLLDATWAAIGVTSVVVGVTTLCCRSAILGAIRPCARGGTRAPSAAHLSAFVAEGLLAIALGVALSWPASRRRLQAAVARATGNVGTYAPLAPLIGYGCVSSGEIEPEELYAEAMRTFAPVELDAGLRACLGESLTPRSWAERRAAPRSALAAARARDDRAAGADQRGSAARGARGEPVGATSRSGEHAPCAVSGESAIADYYVCHSWDDDCEWKVRALRAWGERRERELGRAPTLWLDALQAGKGPADTAGAAGALDEVGAEQR</sequence>
<gene>
    <name evidence="3" type="ORF">KFE25_000057</name>
</gene>
<feature type="transmembrane region" description="Helical" evidence="2">
    <location>
        <begin position="635"/>
        <end position="654"/>
    </location>
</feature>
<feature type="region of interest" description="Disordered" evidence="1">
    <location>
        <begin position="876"/>
        <end position="895"/>
    </location>
</feature>
<keyword evidence="2" id="KW-0812">Transmembrane</keyword>
<feature type="transmembrane region" description="Helical" evidence="2">
    <location>
        <begin position="675"/>
        <end position="697"/>
    </location>
</feature>
<dbReference type="OrthoDB" id="2564527at2759"/>
<evidence type="ECO:0000313" key="4">
    <source>
        <dbReference type="Proteomes" id="UP000751190"/>
    </source>
</evidence>
<evidence type="ECO:0000256" key="1">
    <source>
        <dbReference type="SAM" id="MobiDB-lite"/>
    </source>
</evidence>
<feature type="region of interest" description="Disordered" evidence="1">
    <location>
        <begin position="304"/>
        <end position="341"/>
    </location>
</feature>
<evidence type="ECO:0000256" key="2">
    <source>
        <dbReference type="SAM" id="Phobius"/>
    </source>
</evidence>
<feature type="transmembrane region" description="Helical" evidence="2">
    <location>
        <begin position="427"/>
        <end position="451"/>
    </location>
</feature>
<feature type="compositionally biased region" description="Polar residues" evidence="1">
    <location>
        <begin position="264"/>
        <end position="274"/>
    </location>
</feature>
<keyword evidence="2" id="KW-0472">Membrane</keyword>
<organism evidence="3 4">
    <name type="scientific">Diacronema lutheri</name>
    <name type="common">Unicellular marine alga</name>
    <name type="synonym">Monochrysis lutheri</name>
    <dbReference type="NCBI Taxonomy" id="2081491"/>
    <lineage>
        <taxon>Eukaryota</taxon>
        <taxon>Haptista</taxon>
        <taxon>Haptophyta</taxon>
        <taxon>Pavlovophyceae</taxon>
        <taxon>Pavlovales</taxon>
        <taxon>Pavlovaceae</taxon>
        <taxon>Diacronema</taxon>
    </lineage>
</organism>
<comment type="caution">
    <text evidence="3">The sequence shown here is derived from an EMBL/GenBank/DDBJ whole genome shotgun (WGS) entry which is preliminary data.</text>
</comment>
<feature type="region of interest" description="Disordered" evidence="1">
    <location>
        <begin position="782"/>
        <end position="819"/>
    </location>
</feature>
<dbReference type="Proteomes" id="UP000751190">
    <property type="component" value="Unassembled WGS sequence"/>
</dbReference>
<dbReference type="EMBL" id="JAGTXO010000014">
    <property type="protein sequence ID" value="KAG8463889.1"/>
    <property type="molecule type" value="Genomic_DNA"/>
</dbReference>
<feature type="compositionally biased region" description="Low complexity" evidence="1">
    <location>
        <begin position="793"/>
        <end position="803"/>
    </location>
</feature>
<dbReference type="InterPro" id="IPR036452">
    <property type="entry name" value="Ribo_hydro-like"/>
</dbReference>
<proteinExistence type="predicted"/>
<keyword evidence="4" id="KW-1185">Reference proteome</keyword>
<keyword evidence="2" id="KW-1133">Transmembrane helix</keyword>
<feature type="transmembrane region" description="Helical" evidence="2">
    <location>
        <begin position="505"/>
        <end position="523"/>
    </location>
</feature>
<protein>
    <recommendedName>
        <fullName evidence="5">Inosine/uridine-preferring nucleoside hydrolase domain-containing protein</fullName>
    </recommendedName>
</protein>